<keyword evidence="2" id="KW-1185">Reference proteome</keyword>
<evidence type="ECO:0008006" key="3">
    <source>
        <dbReference type="Google" id="ProtNLM"/>
    </source>
</evidence>
<protein>
    <recommendedName>
        <fullName evidence="3">SSNA1 protein</fullName>
    </recommendedName>
</protein>
<reference evidence="1 2" key="1">
    <citation type="submission" date="2022-03" db="EMBL/GenBank/DDBJ databases">
        <title>Complete genome analysis of Roseomonas KG 17.1 : a prolific producer of plant growth promoters.</title>
        <authorList>
            <person name="Saadouli I."/>
            <person name="Najjari A."/>
            <person name="Mosbah A."/>
            <person name="Ouzari H.I."/>
        </authorList>
    </citation>
    <scope>NUCLEOTIDE SEQUENCE [LARGE SCALE GENOMIC DNA]</scope>
    <source>
        <strain evidence="1 2">KG17-1</strain>
    </source>
</reference>
<dbReference type="EMBL" id="JALBUU010000028">
    <property type="protein sequence ID" value="MCI0755292.1"/>
    <property type="molecule type" value="Genomic_DNA"/>
</dbReference>
<organism evidence="1 2">
    <name type="scientific">Teichococcus vastitatis</name>
    <dbReference type="NCBI Taxonomy" id="2307076"/>
    <lineage>
        <taxon>Bacteria</taxon>
        <taxon>Pseudomonadati</taxon>
        <taxon>Pseudomonadota</taxon>
        <taxon>Alphaproteobacteria</taxon>
        <taxon>Acetobacterales</taxon>
        <taxon>Roseomonadaceae</taxon>
        <taxon>Roseomonas</taxon>
    </lineage>
</organism>
<sequence>MSQTANLVDFPRSDEDRLRLALRRLDSALREQKAAVAAFRASVADMREATASLSGEMQRYNAALGETATKVHAARDAARALESRADEMLRQG</sequence>
<name>A0ABS9W7L9_9PROT</name>
<dbReference type="RefSeq" id="WP_120009146.1">
    <property type="nucleotide sequence ID" value="NZ_JALBUU010000028.1"/>
</dbReference>
<gene>
    <name evidence="1" type="ORF">MON41_16350</name>
</gene>
<evidence type="ECO:0000313" key="2">
    <source>
        <dbReference type="Proteomes" id="UP001201985"/>
    </source>
</evidence>
<evidence type="ECO:0000313" key="1">
    <source>
        <dbReference type="EMBL" id="MCI0755292.1"/>
    </source>
</evidence>
<accession>A0ABS9W7L9</accession>
<proteinExistence type="predicted"/>
<comment type="caution">
    <text evidence="1">The sequence shown here is derived from an EMBL/GenBank/DDBJ whole genome shotgun (WGS) entry which is preliminary data.</text>
</comment>
<dbReference type="Proteomes" id="UP001201985">
    <property type="component" value="Unassembled WGS sequence"/>
</dbReference>